<comment type="caution">
    <text evidence="1">The sequence shown here is derived from an EMBL/GenBank/DDBJ whole genome shotgun (WGS) entry which is preliminary data.</text>
</comment>
<keyword evidence="2" id="KW-1185">Reference proteome</keyword>
<evidence type="ECO:0000313" key="1">
    <source>
        <dbReference type="EMBL" id="EFR31306.1"/>
    </source>
</evidence>
<accession>E4KPU2</accession>
<protein>
    <submittedName>
        <fullName evidence="1">Uncharacterized protein</fullName>
    </submittedName>
</protein>
<dbReference type="eggNOG" id="COG2085">
    <property type="taxonomic scope" value="Bacteria"/>
</dbReference>
<evidence type="ECO:0000313" key="2">
    <source>
        <dbReference type="Proteomes" id="UP000005990"/>
    </source>
</evidence>
<proteinExistence type="predicted"/>
<gene>
    <name evidence="1" type="ORF">HMPREF9257_1581</name>
</gene>
<dbReference type="STRING" id="908337.HMPREF9257_1581"/>
<dbReference type="OrthoDB" id="9786864at2"/>
<reference evidence="1 2" key="1">
    <citation type="submission" date="2010-10" db="EMBL/GenBank/DDBJ databases">
        <authorList>
            <person name="Durkin A.S."/>
            <person name="Madupu R."/>
            <person name="Torralba M."/>
            <person name="Gillis M."/>
            <person name="Methe B."/>
            <person name="Sutton G."/>
            <person name="Nelson K.E."/>
        </authorList>
    </citation>
    <scope>NUCLEOTIDE SEQUENCE [LARGE SCALE GENOMIC DNA]</scope>
    <source>
        <strain evidence="1 2">ACS-139-V-Col8</strain>
    </source>
</reference>
<name>E4KPU2_9LACT</name>
<organism evidence="1 2">
    <name type="scientific">Eremococcus coleocola ACS-139-V-Col8</name>
    <dbReference type="NCBI Taxonomy" id="908337"/>
    <lineage>
        <taxon>Bacteria</taxon>
        <taxon>Bacillati</taxon>
        <taxon>Bacillota</taxon>
        <taxon>Bacilli</taxon>
        <taxon>Lactobacillales</taxon>
        <taxon>Aerococcaceae</taxon>
        <taxon>Eremococcus</taxon>
    </lineage>
</organism>
<sequence>MPETKVVKAFNTTFGGTLASGKVADSHPTTVLMASDYEAAKQTLAAALENS</sequence>
<dbReference type="AlphaFoldDB" id="E4KPU2"/>
<dbReference type="EMBL" id="AENN01000015">
    <property type="protein sequence ID" value="EFR31306.1"/>
    <property type="molecule type" value="Genomic_DNA"/>
</dbReference>
<dbReference type="Gene3D" id="3.40.50.720">
    <property type="entry name" value="NAD(P)-binding Rossmann-like Domain"/>
    <property type="match status" value="1"/>
</dbReference>
<dbReference type="Proteomes" id="UP000005990">
    <property type="component" value="Unassembled WGS sequence"/>
</dbReference>